<gene>
    <name evidence="2" type="ORF">F8O03_06735</name>
</gene>
<dbReference type="OrthoDB" id="9991796at2"/>
<dbReference type="Proteomes" id="UP000490386">
    <property type="component" value="Unassembled WGS sequence"/>
</dbReference>
<proteinExistence type="predicted"/>
<organism evidence="2 3">
    <name type="scientific">Pseudoclavibacter terrae</name>
    <dbReference type="NCBI Taxonomy" id="1530195"/>
    <lineage>
        <taxon>Bacteria</taxon>
        <taxon>Bacillati</taxon>
        <taxon>Actinomycetota</taxon>
        <taxon>Actinomycetes</taxon>
        <taxon>Micrococcales</taxon>
        <taxon>Microbacteriaceae</taxon>
        <taxon>Pseudoclavibacter</taxon>
    </lineage>
</organism>
<dbReference type="RefSeq" id="WP_151423203.1">
    <property type="nucleotide sequence ID" value="NZ_WBJX01000002.1"/>
</dbReference>
<name>A0A7J5B263_9MICO</name>
<reference evidence="2 3" key="1">
    <citation type="submission" date="2019-09" db="EMBL/GenBank/DDBJ databases">
        <title>Phylogeny of genus Pseudoclavibacter and closely related genus.</title>
        <authorList>
            <person name="Li Y."/>
        </authorList>
    </citation>
    <scope>NUCLEOTIDE SEQUENCE [LARGE SCALE GENOMIC DNA]</scope>
    <source>
        <strain evidence="2 3">THG-MD12</strain>
    </source>
</reference>
<evidence type="ECO:0000313" key="2">
    <source>
        <dbReference type="EMBL" id="KAB1638103.1"/>
    </source>
</evidence>
<comment type="caution">
    <text evidence="2">The sequence shown here is derived from an EMBL/GenBank/DDBJ whole genome shotgun (WGS) entry which is preliminary data.</text>
</comment>
<feature type="compositionally biased region" description="Basic and acidic residues" evidence="1">
    <location>
        <begin position="67"/>
        <end position="83"/>
    </location>
</feature>
<keyword evidence="3" id="KW-1185">Reference proteome</keyword>
<dbReference type="EMBL" id="WBJX01000002">
    <property type="protein sequence ID" value="KAB1638103.1"/>
    <property type="molecule type" value="Genomic_DNA"/>
</dbReference>
<accession>A0A7J5B263</accession>
<evidence type="ECO:0000313" key="3">
    <source>
        <dbReference type="Proteomes" id="UP000490386"/>
    </source>
</evidence>
<sequence length="83" mass="8854">MSVFKHDEDGGDLSLIVAGSTLVLACNQGHAWTLPLTALDGDGAARDDSPGATSVLRNSIPDDEPETIDRGRLSEIVEKYTDR</sequence>
<feature type="region of interest" description="Disordered" evidence="1">
    <location>
        <begin position="45"/>
        <end position="83"/>
    </location>
</feature>
<dbReference type="AlphaFoldDB" id="A0A7J5B263"/>
<protein>
    <submittedName>
        <fullName evidence="2">Uncharacterized protein</fullName>
    </submittedName>
</protein>
<dbReference type="PROSITE" id="PS51257">
    <property type="entry name" value="PROKAR_LIPOPROTEIN"/>
    <property type="match status" value="1"/>
</dbReference>
<evidence type="ECO:0000256" key="1">
    <source>
        <dbReference type="SAM" id="MobiDB-lite"/>
    </source>
</evidence>